<comment type="caution">
    <text evidence="3">The sequence shown here is derived from an EMBL/GenBank/DDBJ whole genome shotgun (WGS) entry which is preliminary data.</text>
</comment>
<evidence type="ECO:0000256" key="1">
    <source>
        <dbReference type="SAM" id="MobiDB-lite"/>
    </source>
</evidence>
<dbReference type="EMBL" id="JAUEPT010000053">
    <property type="protein sequence ID" value="KAK0436777.1"/>
    <property type="molecule type" value="Genomic_DNA"/>
</dbReference>
<evidence type="ECO:0000313" key="4">
    <source>
        <dbReference type="Proteomes" id="UP001175226"/>
    </source>
</evidence>
<gene>
    <name evidence="3" type="ORF">EV421DRAFT_1106451</name>
</gene>
<proteinExistence type="predicted"/>
<evidence type="ECO:0000313" key="3">
    <source>
        <dbReference type="EMBL" id="KAK0436777.1"/>
    </source>
</evidence>
<dbReference type="AlphaFoldDB" id="A0AA39J601"/>
<accession>A0AA39J601</accession>
<feature type="compositionally biased region" description="Polar residues" evidence="1">
    <location>
        <begin position="263"/>
        <end position="275"/>
    </location>
</feature>
<protein>
    <submittedName>
        <fullName evidence="3">Uncharacterized protein</fullName>
    </submittedName>
</protein>
<sequence length="275" mass="30324">MQVLGPKIEAEIFILQTLMEKRYKLFNPEKVYRIVEPLNMYSMALYFASGILIPLALLFDTFGKYAMTAVLLMLYCAGLGFAINSTRTAMLKVYDTINNVYKHSYLSTWAYLDLAAFLSRLGSSEGPLPGMSRAAMSLESFQARFLGGRDVLFKVHLQIESPVPEYNELEDEYWLEERLWAVTQYNSTSATGGPDTSSLAAAAAANPPHAIPQSTTALLTSEASDNSSGSPPTTSSIGQANSGIHIQPATSCFRRKRSPVRSHWTSPQSKASWIV</sequence>
<feature type="compositionally biased region" description="Low complexity" evidence="1">
    <location>
        <begin position="227"/>
        <end position="238"/>
    </location>
</feature>
<feature type="transmembrane region" description="Helical" evidence="2">
    <location>
        <begin position="38"/>
        <end position="59"/>
    </location>
</feature>
<keyword evidence="2" id="KW-0812">Transmembrane</keyword>
<reference evidence="3" key="1">
    <citation type="submission" date="2023-06" db="EMBL/GenBank/DDBJ databases">
        <authorList>
            <consortium name="Lawrence Berkeley National Laboratory"/>
            <person name="Ahrendt S."/>
            <person name="Sahu N."/>
            <person name="Indic B."/>
            <person name="Wong-Bajracharya J."/>
            <person name="Merenyi Z."/>
            <person name="Ke H.-M."/>
            <person name="Monk M."/>
            <person name="Kocsube S."/>
            <person name="Drula E."/>
            <person name="Lipzen A."/>
            <person name="Balint B."/>
            <person name="Henrissat B."/>
            <person name="Andreopoulos B."/>
            <person name="Martin F.M."/>
            <person name="Harder C.B."/>
            <person name="Rigling D."/>
            <person name="Ford K.L."/>
            <person name="Foster G.D."/>
            <person name="Pangilinan J."/>
            <person name="Papanicolaou A."/>
            <person name="Barry K."/>
            <person name="LaButti K."/>
            <person name="Viragh M."/>
            <person name="Koriabine M."/>
            <person name="Yan M."/>
            <person name="Riley R."/>
            <person name="Champramary S."/>
            <person name="Plett K.L."/>
            <person name="Tsai I.J."/>
            <person name="Slot J."/>
            <person name="Sipos G."/>
            <person name="Plett J."/>
            <person name="Nagy L.G."/>
            <person name="Grigoriev I.V."/>
        </authorList>
    </citation>
    <scope>NUCLEOTIDE SEQUENCE</scope>
    <source>
        <strain evidence="3">FPL87.14</strain>
    </source>
</reference>
<feature type="transmembrane region" description="Helical" evidence="2">
    <location>
        <begin position="65"/>
        <end position="83"/>
    </location>
</feature>
<name>A0AA39J601_9AGAR</name>
<keyword evidence="2" id="KW-1133">Transmembrane helix</keyword>
<keyword evidence="2" id="KW-0472">Membrane</keyword>
<evidence type="ECO:0000256" key="2">
    <source>
        <dbReference type="SAM" id="Phobius"/>
    </source>
</evidence>
<dbReference type="Proteomes" id="UP001175226">
    <property type="component" value="Unassembled WGS sequence"/>
</dbReference>
<feature type="region of interest" description="Disordered" evidence="1">
    <location>
        <begin position="219"/>
        <end position="242"/>
    </location>
</feature>
<keyword evidence="4" id="KW-1185">Reference proteome</keyword>
<organism evidence="3 4">
    <name type="scientific">Armillaria borealis</name>
    <dbReference type="NCBI Taxonomy" id="47425"/>
    <lineage>
        <taxon>Eukaryota</taxon>
        <taxon>Fungi</taxon>
        <taxon>Dikarya</taxon>
        <taxon>Basidiomycota</taxon>
        <taxon>Agaricomycotina</taxon>
        <taxon>Agaricomycetes</taxon>
        <taxon>Agaricomycetidae</taxon>
        <taxon>Agaricales</taxon>
        <taxon>Marasmiineae</taxon>
        <taxon>Physalacriaceae</taxon>
        <taxon>Armillaria</taxon>
    </lineage>
</organism>
<feature type="region of interest" description="Disordered" evidence="1">
    <location>
        <begin position="256"/>
        <end position="275"/>
    </location>
</feature>